<evidence type="ECO:0000313" key="1">
    <source>
        <dbReference type="EMBL" id="TQE95624.1"/>
    </source>
</evidence>
<reference evidence="1 2" key="1">
    <citation type="submission" date="2019-06" db="EMBL/GenBank/DDBJ databases">
        <title>Genome sequence of Litorilinea aerophila BAA-2444.</title>
        <authorList>
            <person name="Maclea K.S."/>
            <person name="Maurais E.G."/>
            <person name="Iannazzi L.C."/>
        </authorList>
    </citation>
    <scope>NUCLEOTIDE SEQUENCE [LARGE SCALE GENOMIC DNA]</scope>
    <source>
        <strain evidence="1 2">ATCC BAA-2444</strain>
    </source>
</reference>
<comment type="caution">
    <text evidence="1">The sequence shown here is derived from an EMBL/GenBank/DDBJ whole genome shotgun (WGS) entry which is preliminary data.</text>
</comment>
<proteinExistence type="predicted"/>
<dbReference type="OrthoDB" id="9824385at2"/>
<sequence length="337" mass="37772">MADTKQGFQLFNLETMSGVFPGTRTRVFQRVRLYRRAGSPRELRWFQLLWYEAPAACLVAEYQPGAPGEPRPLLRLAGPPGEELLPRLEAALAAAGWALHSCGSCVHWRSRGQTVADGLPLGHCGWRDERLAEEPIPALLTAQSGLALGCQHWQARDATSSVPLAEENEPLPPLPKAAELAKEQERFWPRLRAWLTGARKQPAGTPAWQVRLVERSGVGAGTEPCFACQGRIANLGALTVGTAEGDKQTFSVWRCRLCHTLYLNDWIDRWERLESLETAETYYRIAPAEALQLLRLIDSVSGGEHPARREERDDYRRQILAFLSRLEPLTHQVKQGR</sequence>
<dbReference type="EMBL" id="VIGC01000012">
    <property type="protein sequence ID" value="TQE95624.1"/>
    <property type="molecule type" value="Genomic_DNA"/>
</dbReference>
<accession>A0A540VFT1</accession>
<gene>
    <name evidence="1" type="ORF">FKZ61_10875</name>
</gene>
<dbReference type="RefSeq" id="WP_141610159.1">
    <property type="nucleotide sequence ID" value="NZ_VIGC02000012.1"/>
</dbReference>
<dbReference type="Proteomes" id="UP000317371">
    <property type="component" value="Unassembled WGS sequence"/>
</dbReference>
<dbReference type="AlphaFoldDB" id="A0A540VFT1"/>
<keyword evidence="2" id="KW-1185">Reference proteome</keyword>
<protein>
    <submittedName>
        <fullName evidence="1">Uncharacterized protein</fullName>
    </submittedName>
</protein>
<name>A0A540VFT1_9CHLR</name>
<organism evidence="1 2">
    <name type="scientific">Litorilinea aerophila</name>
    <dbReference type="NCBI Taxonomy" id="1204385"/>
    <lineage>
        <taxon>Bacteria</taxon>
        <taxon>Bacillati</taxon>
        <taxon>Chloroflexota</taxon>
        <taxon>Caldilineae</taxon>
        <taxon>Caldilineales</taxon>
        <taxon>Caldilineaceae</taxon>
        <taxon>Litorilinea</taxon>
    </lineage>
</organism>
<dbReference type="InParanoid" id="A0A540VFT1"/>
<evidence type="ECO:0000313" key="2">
    <source>
        <dbReference type="Proteomes" id="UP000317371"/>
    </source>
</evidence>